<dbReference type="Proteomes" id="UP000707477">
    <property type="component" value="Unassembled WGS sequence"/>
</dbReference>
<dbReference type="RefSeq" id="WP_168849848.1">
    <property type="nucleotide sequence ID" value="NZ_JAAVSD010000046.1"/>
</dbReference>
<comment type="caution">
    <text evidence="1">The sequence shown here is derived from an EMBL/GenBank/DDBJ whole genome shotgun (WGS) entry which is preliminary data.</text>
</comment>
<proteinExistence type="predicted"/>
<dbReference type="SUPFAM" id="SSF158560">
    <property type="entry name" value="BH3980-like"/>
    <property type="match status" value="1"/>
</dbReference>
<dbReference type="Gene3D" id="1.10.1900.10">
    <property type="entry name" value="c-terminal domain of poly(a) binding protein"/>
    <property type="match status" value="1"/>
</dbReference>
<name>A0ABX1L6M1_9LACO</name>
<accession>A0ABX1L6M1</accession>
<protein>
    <submittedName>
        <fullName evidence="1">DUF1048 domain-containing protein</fullName>
    </submittedName>
</protein>
<keyword evidence="2" id="KW-1185">Reference proteome</keyword>
<organism evidence="1 2">
    <name type="scientific">Levilactobacillus tujiorum</name>
    <dbReference type="NCBI Taxonomy" id="2912243"/>
    <lineage>
        <taxon>Bacteria</taxon>
        <taxon>Bacillati</taxon>
        <taxon>Bacillota</taxon>
        <taxon>Bacilli</taxon>
        <taxon>Lactobacillales</taxon>
        <taxon>Lactobacillaceae</taxon>
        <taxon>Levilactobacillus</taxon>
    </lineage>
</organism>
<dbReference type="Pfam" id="PF06304">
    <property type="entry name" value="DUF1048"/>
    <property type="match status" value="1"/>
</dbReference>
<dbReference type="EMBL" id="JAAVSD010000046">
    <property type="protein sequence ID" value="NLR30702.1"/>
    <property type="molecule type" value="Genomic_DNA"/>
</dbReference>
<gene>
    <name evidence="1" type="ORF">HEQ44_10975</name>
</gene>
<dbReference type="InterPro" id="IPR008316">
    <property type="entry name" value="UCP029876"/>
</dbReference>
<evidence type="ECO:0000313" key="2">
    <source>
        <dbReference type="Proteomes" id="UP000707477"/>
    </source>
</evidence>
<reference evidence="1 2" key="1">
    <citation type="submission" date="2020-03" db="EMBL/GenBank/DDBJ databases">
        <authorList>
            <person name="Zhang Z."/>
            <person name="Guo Z."/>
            <person name="Hou Q."/>
            <person name="Shen X."/>
        </authorList>
    </citation>
    <scope>NUCLEOTIDE SEQUENCE [LARGE SCALE GENOMIC DNA]</scope>
    <source>
        <strain evidence="1 2">HBUAS51329</strain>
    </source>
</reference>
<evidence type="ECO:0000313" key="1">
    <source>
        <dbReference type="EMBL" id="NLR30702.1"/>
    </source>
</evidence>
<sequence length="109" mass="12834">MLNYFKKMRQQKRQYRAYKRRVAALPISFERAQTALEKYLWNWAGSDEMYTVLDNILEMFENAAADGLTVEQVVGPDIAVFADNLLAEFPQATWVNKQRQKLQHDAYKK</sequence>